<feature type="domain" description="ThuA-like" evidence="1">
    <location>
        <begin position="39"/>
        <end position="254"/>
    </location>
</feature>
<accession>A0ABT2ERD4</accession>
<name>A0ABT2ERD4_9BACT</name>
<evidence type="ECO:0000259" key="1">
    <source>
        <dbReference type="Pfam" id="PF06283"/>
    </source>
</evidence>
<dbReference type="Gene3D" id="3.40.50.880">
    <property type="match status" value="1"/>
</dbReference>
<dbReference type="PANTHER" id="PTHR40469:SF2">
    <property type="entry name" value="GALACTOSE-BINDING DOMAIN-LIKE SUPERFAMILY PROTEIN"/>
    <property type="match status" value="1"/>
</dbReference>
<dbReference type="SUPFAM" id="SSF52317">
    <property type="entry name" value="Class I glutamine amidotransferase-like"/>
    <property type="match status" value="1"/>
</dbReference>
<reference evidence="2 3" key="1">
    <citation type="submission" date="2022-08" db="EMBL/GenBank/DDBJ databases">
        <title>Bacterial and archaeal communities from various locations to study Microbial Dark Matter (Phase II).</title>
        <authorList>
            <person name="Stepanauskas R."/>
        </authorList>
    </citation>
    <scope>NUCLEOTIDE SEQUENCE [LARGE SCALE GENOMIC DNA]</scope>
    <source>
        <strain evidence="2 3">PD1</strain>
    </source>
</reference>
<sequence>MQRILWLLLGGMVMVAFGLMLANLPSEEAGAEGQQVKRLMFVNLSMGFRHDTTATAAEAVIRLGWRSKPRFLTTVTEDTDLLVPEILQRYDAIMFYTTGELPMSDAQKQAFLDFIRNGKGFIGVHSTTDTFYNWPEFGELIGGYFAGHPWHQTIRAIVEDKEHPATKHLGDVWELKDEIYTFRNWSREKVRVLLSLDPTSVDISKGNRPDHDYALAWCRYYGKGRVFYTALGHEEYLWRDEKFLQHLLGGILWAMGVLPGDATPRPKPQR</sequence>
<dbReference type="RefSeq" id="WP_259100066.1">
    <property type="nucleotide sequence ID" value="NZ_CP130454.1"/>
</dbReference>
<comment type="caution">
    <text evidence="2">The sequence shown here is derived from an EMBL/GenBank/DDBJ whole genome shotgun (WGS) entry which is preliminary data.</text>
</comment>
<dbReference type="PANTHER" id="PTHR40469">
    <property type="entry name" value="SECRETED GLYCOSYL HYDROLASE"/>
    <property type="match status" value="1"/>
</dbReference>
<evidence type="ECO:0000313" key="2">
    <source>
        <dbReference type="EMBL" id="MCS3920528.1"/>
    </source>
</evidence>
<dbReference type="Proteomes" id="UP001204798">
    <property type="component" value="Unassembled WGS sequence"/>
</dbReference>
<keyword evidence="3" id="KW-1185">Reference proteome</keyword>
<dbReference type="InterPro" id="IPR029010">
    <property type="entry name" value="ThuA-like"/>
</dbReference>
<organism evidence="2 3">
    <name type="scientific">Candidatus Fervidibacter sacchari</name>
    <dbReference type="NCBI Taxonomy" id="1448929"/>
    <lineage>
        <taxon>Bacteria</taxon>
        <taxon>Candidatus Fervidibacterota</taxon>
        <taxon>Candidatus Fervidibacter</taxon>
    </lineage>
</organism>
<dbReference type="EMBL" id="JANUCP010000005">
    <property type="protein sequence ID" value="MCS3920528.1"/>
    <property type="molecule type" value="Genomic_DNA"/>
</dbReference>
<evidence type="ECO:0000313" key="3">
    <source>
        <dbReference type="Proteomes" id="UP001204798"/>
    </source>
</evidence>
<gene>
    <name evidence="2" type="ORF">M2350_002957</name>
</gene>
<protein>
    <submittedName>
        <fullName evidence="2">Type 1 glutamine amidotransferase</fullName>
    </submittedName>
</protein>
<dbReference type="InterPro" id="IPR029062">
    <property type="entry name" value="Class_I_gatase-like"/>
</dbReference>
<dbReference type="Pfam" id="PF06283">
    <property type="entry name" value="ThuA"/>
    <property type="match status" value="1"/>
</dbReference>
<keyword evidence="2" id="KW-0315">Glutamine amidotransferase</keyword>
<proteinExistence type="predicted"/>